<dbReference type="Proteomes" id="UP000478052">
    <property type="component" value="Unassembled WGS sequence"/>
</dbReference>
<dbReference type="EMBL" id="VUJU01004861">
    <property type="protein sequence ID" value="KAF0753010.1"/>
    <property type="molecule type" value="Genomic_DNA"/>
</dbReference>
<keyword evidence="2" id="KW-1185">Reference proteome</keyword>
<evidence type="ECO:0000313" key="1">
    <source>
        <dbReference type="EMBL" id="KAF0753010.1"/>
    </source>
</evidence>
<reference evidence="1 2" key="1">
    <citation type="submission" date="2019-08" db="EMBL/GenBank/DDBJ databases">
        <title>Whole genome of Aphis craccivora.</title>
        <authorList>
            <person name="Voronova N.V."/>
            <person name="Shulinski R.S."/>
            <person name="Bandarenka Y.V."/>
            <person name="Zhorov D.G."/>
            <person name="Warner D."/>
        </authorList>
    </citation>
    <scope>NUCLEOTIDE SEQUENCE [LARGE SCALE GENOMIC DNA]</scope>
    <source>
        <strain evidence="1">180601</strain>
        <tissue evidence="1">Whole Body</tissue>
    </source>
</reference>
<accession>A0A6G0YCB9</accession>
<name>A0A6G0YCB9_APHCR</name>
<gene>
    <name evidence="1" type="ORF">FWK35_00012771</name>
</gene>
<dbReference type="AlphaFoldDB" id="A0A6G0YCB9"/>
<comment type="caution">
    <text evidence="1">The sequence shown here is derived from an EMBL/GenBank/DDBJ whole genome shotgun (WGS) entry which is preliminary data.</text>
</comment>
<evidence type="ECO:0000313" key="2">
    <source>
        <dbReference type="Proteomes" id="UP000478052"/>
    </source>
</evidence>
<organism evidence="1 2">
    <name type="scientific">Aphis craccivora</name>
    <name type="common">Cowpea aphid</name>
    <dbReference type="NCBI Taxonomy" id="307492"/>
    <lineage>
        <taxon>Eukaryota</taxon>
        <taxon>Metazoa</taxon>
        <taxon>Ecdysozoa</taxon>
        <taxon>Arthropoda</taxon>
        <taxon>Hexapoda</taxon>
        <taxon>Insecta</taxon>
        <taxon>Pterygota</taxon>
        <taxon>Neoptera</taxon>
        <taxon>Paraneoptera</taxon>
        <taxon>Hemiptera</taxon>
        <taxon>Sternorrhyncha</taxon>
        <taxon>Aphidomorpha</taxon>
        <taxon>Aphidoidea</taxon>
        <taxon>Aphididae</taxon>
        <taxon>Aphidini</taxon>
        <taxon>Aphis</taxon>
        <taxon>Aphis</taxon>
    </lineage>
</organism>
<proteinExistence type="predicted"/>
<protein>
    <submittedName>
        <fullName evidence="1">Uncharacterized protein</fullName>
    </submittedName>
</protein>
<sequence>MDYNLNDYMELARYDLKQKQIQNWLNINSNQPEHSKHSSQSELYEEEKKSMFTSVNNFMTKLIIDKDRLKDSRLYLSISEEKMILDDFVARIKTAHDIINLLNGLIQIEKSTWLSSNPNETNQKQNSERSDECIDFTMIPLSDRKVNIVGTFGGGGFKSKKFPIVFKSVRKNPKKVTEKQEFLRKTNH</sequence>